<evidence type="ECO:0000313" key="1">
    <source>
        <dbReference type="EMBL" id="MFB5679519.1"/>
    </source>
</evidence>
<dbReference type="Proteomes" id="UP001580407">
    <property type="component" value="Unassembled WGS sequence"/>
</dbReference>
<name>A0ABV5B296_9BACL</name>
<dbReference type="RefSeq" id="WP_375523357.1">
    <property type="nucleotide sequence ID" value="NZ_JBHILM010000001.1"/>
</dbReference>
<gene>
    <name evidence="1" type="ORF">ACE3NQ_01165</name>
</gene>
<proteinExistence type="predicted"/>
<keyword evidence="2" id="KW-1185">Reference proteome</keyword>
<protein>
    <recommendedName>
        <fullName evidence="3">DUF551 domain-containing protein</fullName>
    </recommendedName>
</protein>
<evidence type="ECO:0000313" key="2">
    <source>
        <dbReference type="Proteomes" id="UP001580407"/>
    </source>
</evidence>
<sequence>MGYWDEVFLKLRNERVLHHAIEDAEEDDQWMLISIEECIAGMGASELKLRDGSTIPLQKISAFHHSVNAKIPKSLIPMGNDHVNQQNSESCVYHDSANGVVFGIHQTKQKSAPINIEQALHHIAAEAERRQPDMKLAEMKMTSSEYGSIGWYEALFLKSPVPYYQIAFIQSWQNTAFMGSCQFKLEDAPLWHPLTYAVVHTAEWRERS</sequence>
<organism evidence="1 2">
    <name type="scientific">Paenibacillus terreus</name>
    <dbReference type="NCBI Taxonomy" id="1387834"/>
    <lineage>
        <taxon>Bacteria</taxon>
        <taxon>Bacillati</taxon>
        <taxon>Bacillota</taxon>
        <taxon>Bacilli</taxon>
        <taxon>Bacillales</taxon>
        <taxon>Paenibacillaceae</taxon>
        <taxon>Paenibacillus</taxon>
    </lineage>
</organism>
<dbReference type="EMBL" id="JBHILM010000001">
    <property type="protein sequence ID" value="MFB5679519.1"/>
    <property type="molecule type" value="Genomic_DNA"/>
</dbReference>
<evidence type="ECO:0008006" key="3">
    <source>
        <dbReference type="Google" id="ProtNLM"/>
    </source>
</evidence>
<accession>A0ABV5B296</accession>
<comment type="caution">
    <text evidence="1">The sequence shown here is derived from an EMBL/GenBank/DDBJ whole genome shotgun (WGS) entry which is preliminary data.</text>
</comment>
<reference evidence="1 2" key="1">
    <citation type="submission" date="2024-09" db="EMBL/GenBank/DDBJ databases">
        <authorList>
            <person name="Ruan L."/>
        </authorList>
    </citation>
    <scope>NUCLEOTIDE SEQUENCE [LARGE SCALE GENOMIC DNA]</scope>
    <source>
        <strain evidence="1 2">D33</strain>
    </source>
</reference>